<feature type="transmembrane region" description="Helical" evidence="2">
    <location>
        <begin position="525"/>
        <end position="546"/>
    </location>
</feature>
<dbReference type="SUPFAM" id="SSF82693">
    <property type="entry name" value="Multidrug efflux transporter AcrB pore domain, PN1, PN2, PC1 and PC2 subdomains"/>
    <property type="match status" value="3"/>
</dbReference>
<feature type="compositionally biased region" description="Low complexity" evidence="1">
    <location>
        <begin position="1026"/>
        <end position="1041"/>
    </location>
</feature>
<feature type="region of interest" description="Disordered" evidence="1">
    <location>
        <begin position="1022"/>
        <end position="1041"/>
    </location>
</feature>
<proteinExistence type="predicted"/>
<feature type="transmembrane region" description="Helical" evidence="2">
    <location>
        <begin position="954"/>
        <end position="973"/>
    </location>
</feature>
<feature type="transmembrane region" description="Helical" evidence="2">
    <location>
        <begin position="12"/>
        <end position="32"/>
    </location>
</feature>
<feature type="transmembrane region" description="Helical" evidence="2">
    <location>
        <begin position="912"/>
        <end position="933"/>
    </location>
</feature>
<dbReference type="PANTHER" id="PTHR32063:SF14">
    <property type="entry name" value="BLL4319 PROTEIN"/>
    <property type="match status" value="1"/>
</dbReference>
<feature type="transmembrane region" description="Helical" evidence="2">
    <location>
        <begin position="985"/>
        <end position="1011"/>
    </location>
</feature>
<evidence type="ECO:0000256" key="2">
    <source>
        <dbReference type="SAM" id="Phobius"/>
    </source>
</evidence>
<dbReference type="InterPro" id="IPR027463">
    <property type="entry name" value="AcrB_DN_DC_subdom"/>
</dbReference>
<evidence type="ECO:0000256" key="1">
    <source>
        <dbReference type="SAM" id="MobiDB-lite"/>
    </source>
</evidence>
<dbReference type="EMBL" id="JAVRIC010000015">
    <property type="protein sequence ID" value="MDT0497967.1"/>
    <property type="molecule type" value="Genomic_DNA"/>
</dbReference>
<feature type="transmembrane region" description="Helical" evidence="2">
    <location>
        <begin position="855"/>
        <end position="875"/>
    </location>
</feature>
<dbReference type="Proteomes" id="UP001254608">
    <property type="component" value="Unassembled WGS sequence"/>
</dbReference>
<feature type="transmembrane region" description="Helical" evidence="2">
    <location>
        <begin position="882"/>
        <end position="906"/>
    </location>
</feature>
<feature type="transmembrane region" description="Helical" evidence="2">
    <location>
        <begin position="360"/>
        <end position="380"/>
    </location>
</feature>
<keyword evidence="2" id="KW-0472">Membrane</keyword>
<keyword evidence="2" id="KW-0812">Transmembrane</keyword>
<evidence type="ECO:0000313" key="4">
    <source>
        <dbReference type="Proteomes" id="UP001254608"/>
    </source>
</evidence>
<dbReference type="Pfam" id="PF00873">
    <property type="entry name" value="ACR_tran"/>
    <property type="match status" value="1"/>
</dbReference>
<name>A0ABU2WLP1_9GAMM</name>
<feature type="transmembrane region" description="Helical" evidence="2">
    <location>
        <begin position="333"/>
        <end position="353"/>
    </location>
</feature>
<dbReference type="Gene3D" id="3.30.70.1440">
    <property type="entry name" value="Multidrug efflux transporter AcrB pore domain"/>
    <property type="match status" value="1"/>
</dbReference>
<comment type="caution">
    <text evidence="3">The sequence shown here is derived from an EMBL/GenBank/DDBJ whole genome shotgun (WGS) entry which is preliminary data.</text>
</comment>
<dbReference type="Gene3D" id="1.20.1640.10">
    <property type="entry name" value="Multidrug efflux transporter AcrB transmembrane domain"/>
    <property type="match status" value="2"/>
</dbReference>
<organism evidence="3 4">
    <name type="scientific">Banduia mediterranea</name>
    <dbReference type="NCBI Taxonomy" id="3075609"/>
    <lineage>
        <taxon>Bacteria</taxon>
        <taxon>Pseudomonadati</taxon>
        <taxon>Pseudomonadota</taxon>
        <taxon>Gammaproteobacteria</taxon>
        <taxon>Nevskiales</taxon>
        <taxon>Algiphilaceae</taxon>
        <taxon>Banduia</taxon>
    </lineage>
</organism>
<dbReference type="PRINTS" id="PR00702">
    <property type="entry name" value="ACRIFLAVINRP"/>
</dbReference>
<protein>
    <submittedName>
        <fullName evidence="3">Efflux RND transporter permease subunit</fullName>
    </submittedName>
</protein>
<feature type="transmembrane region" description="Helical" evidence="2">
    <location>
        <begin position="463"/>
        <end position="490"/>
    </location>
</feature>
<dbReference type="RefSeq" id="WP_311365357.1">
    <property type="nucleotide sequence ID" value="NZ_JAVRIC010000015.1"/>
</dbReference>
<dbReference type="SUPFAM" id="SSF82866">
    <property type="entry name" value="Multidrug efflux transporter AcrB transmembrane domain"/>
    <property type="match status" value="2"/>
</dbReference>
<gene>
    <name evidence="3" type="ORF">RM530_11420</name>
</gene>
<dbReference type="Gene3D" id="3.30.70.1320">
    <property type="entry name" value="Multidrug efflux transporter AcrB pore domain like"/>
    <property type="match status" value="1"/>
</dbReference>
<dbReference type="PANTHER" id="PTHR32063">
    <property type="match status" value="1"/>
</dbReference>
<sequence length="1041" mass="113213">MLLSDISVKRPVFATVINALLVVFGLFAINSITIREYPDIDPPIVSVDTNYPGAAAAIVETRITQLIEDRIAGVEGIRTIESSSRDGRSSIKIEFNLSRDIDAAANDVRDRVSRVLDNLPDEADPPEVEKADADASPIIWMVLSSDRLSPLEMSDYADRYLIDRLGSIDGVSQIRIGGERRRSMRVWLDRKAMAARNLTANDIEDALRAQNLELPAGRLESSDREFSLRTARPFTTPREFAALVIRRGDDGYPIRLGDVADVEIGAEDQRSEFRANGVPAIGLGVIKQSKANTLSVARAVKAEMATVAADLPDGMRLALNTDYSLFIEASLNAVIHTLVEAGLIVIAVIFLFLGNLRATLIPAVTVPISLIASFILLTALGFSLNILTMLALVLAIGLVVDDAIVVVENIHRRIELGEPPLLAAYRGTREVGFAVVATTLVLIAVFTPLAFLQGNVGRLFREFSLALAGAVACSSIVALTLAPVMAAALLRPHQHPDRFTSAFLRLLDRIGLHYHRHLGWLLDRAWLGVGVMAVLLGGIVVLFRLIPAEVTPQEDRGQFFVRATAPEGATYDYTSRYMAEIESMLLPKLGKGEVDRMIVRVPGFGSSSVVNTGMVLASTTDWEDRERSTGEIAGEINQALRALPGVRANAVQRGSFGQRIGQPVNFVLGGGTYEELAQWRDKLMERIRQENPRITDLDSDYKATKPQIQIDIDLKRAADLGVPVEAIGRTLETMFGSRRVTTFIEQGEEYDVLLQAGIRDRSSPSDLQNIYVRSTRSGSLIPLSNLITTREVASAPEYNRVDRLRAITIEGGLEPGYTLSEALDYIERIVGEDLPSSARLSFTGESRELRDSSSALYLSFALALVVVFLVLAAQFESWIHPLVIMMAVPLAVFGALAALAASGYTLNIYSEIGIIMLIGLAAKNGILIVEFANQRRDQGLEFRAALIDAAGTRLRPILMTSVATCAGVVPLMLATNAGAEARENLGMVVFWGVLFSTALTLAVVPAFYALLARRTGSPGERASRLAQQQAAVPARQADPQE</sequence>
<reference evidence="3 4" key="1">
    <citation type="submission" date="2023-09" db="EMBL/GenBank/DDBJ databases">
        <authorList>
            <person name="Rey-Velasco X."/>
        </authorList>
    </citation>
    <scope>NUCLEOTIDE SEQUENCE [LARGE SCALE GENOMIC DNA]</scope>
    <source>
        <strain evidence="3 4">W345</strain>
    </source>
</reference>
<keyword evidence="4" id="KW-1185">Reference proteome</keyword>
<dbReference type="Gene3D" id="3.30.70.1430">
    <property type="entry name" value="Multidrug efflux transporter AcrB pore domain"/>
    <property type="match status" value="2"/>
</dbReference>
<accession>A0ABU2WLP1</accession>
<feature type="transmembrane region" description="Helical" evidence="2">
    <location>
        <begin position="431"/>
        <end position="451"/>
    </location>
</feature>
<dbReference type="InterPro" id="IPR001036">
    <property type="entry name" value="Acrflvin-R"/>
</dbReference>
<dbReference type="Gene3D" id="3.30.2090.10">
    <property type="entry name" value="Multidrug efflux transporter AcrB TolC docking domain, DN and DC subdomains"/>
    <property type="match status" value="2"/>
</dbReference>
<evidence type="ECO:0000313" key="3">
    <source>
        <dbReference type="EMBL" id="MDT0497967.1"/>
    </source>
</evidence>
<feature type="transmembrane region" description="Helical" evidence="2">
    <location>
        <begin position="386"/>
        <end position="410"/>
    </location>
</feature>
<dbReference type="SUPFAM" id="SSF82714">
    <property type="entry name" value="Multidrug efflux transporter AcrB TolC docking domain, DN and DC subdomains"/>
    <property type="match status" value="2"/>
</dbReference>
<keyword evidence="2" id="KW-1133">Transmembrane helix</keyword>